<dbReference type="EMBL" id="JACBKZ010000012">
    <property type="protein sequence ID" value="KAF5937211.1"/>
    <property type="molecule type" value="Genomic_DNA"/>
</dbReference>
<sequence length="68" mass="7687">MLQFIVIIGAAAWAVPLTLLLPPVRRLSAFVEAMEDLIPDVVIHATAMFEIGHNGYVWIMNSLNHFRR</sequence>
<evidence type="ECO:0000313" key="2">
    <source>
        <dbReference type="Proteomes" id="UP000593564"/>
    </source>
</evidence>
<organism evidence="1 2">
    <name type="scientific">Camellia sinensis</name>
    <name type="common">Tea plant</name>
    <name type="synonym">Thea sinensis</name>
    <dbReference type="NCBI Taxonomy" id="4442"/>
    <lineage>
        <taxon>Eukaryota</taxon>
        <taxon>Viridiplantae</taxon>
        <taxon>Streptophyta</taxon>
        <taxon>Embryophyta</taxon>
        <taxon>Tracheophyta</taxon>
        <taxon>Spermatophyta</taxon>
        <taxon>Magnoliopsida</taxon>
        <taxon>eudicotyledons</taxon>
        <taxon>Gunneridae</taxon>
        <taxon>Pentapetalae</taxon>
        <taxon>asterids</taxon>
        <taxon>Ericales</taxon>
        <taxon>Theaceae</taxon>
        <taxon>Camellia</taxon>
    </lineage>
</organism>
<gene>
    <name evidence="1" type="ORF">HYC85_024717</name>
</gene>
<dbReference type="PANTHER" id="PTHR36616">
    <property type="entry name" value="BNAC07G32700D PROTEIN"/>
    <property type="match status" value="1"/>
</dbReference>
<reference evidence="2" key="1">
    <citation type="journal article" date="2020" name="Nat. Commun.">
        <title>Genome assembly of wild tea tree DASZ reveals pedigree and selection history of tea varieties.</title>
        <authorList>
            <person name="Zhang W."/>
            <person name="Zhang Y."/>
            <person name="Qiu H."/>
            <person name="Guo Y."/>
            <person name="Wan H."/>
            <person name="Zhang X."/>
            <person name="Scossa F."/>
            <person name="Alseekh S."/>
            <person name="Zhang Q."/>
            <person name="Wang P."/>
            <person name="Xu L."/>
            <person name="Schmidt M.H."/>
            <person name="Jia X."/>
            <person name="Li D."/>
            <person name="Zhu A."/>
            <person name="Guo F."/>
            <person name="Chen W."/>
            <person name="Ni D."/>
            <person name="Usadel B."/>
            <person name="Fernie A.R."/>
            <person name="Wen W."/>
        </authorList>
    </citation>
    <scope>NUCLEOTIDE SEQUENCE [LARGE SCALE GENOMIC DNA]</scope>
    <source>
        <strain evidence="2">cv. G240</strain>
    </source>
</reference>
<protein>
    <submittedName>
        <fullName evidence="1">Uncharacterized protein</fullName>
    </submittedName>
</protein>
<dbReference type="PANTHER" id="PTHR36616:SF4">
    <property type="entry name" value="OS03G0174800 PROTEIN"/>
    <property type="match status" value="1"/>
</dbReference>
<dbReference type="AlphaFoldDB" id="A0A7J7GBC0"/>
<comment type="caution">
    <text evidence="1">The sequence shown here is derived from an EMBL/GenBank/DDBJ whole genome shotgun (WGS) entry which is preliminary data.</text>
</comment>
<name>A0A7J7GBC0_CAMSI</name>
<proteinExistence type="predicted"/>
<evidence type="ECO:0000313" key="1">
    <source>
        <dbReference type="EMBL" id="KAF5937211.1"/>
    </source>
</evidence>
<reference evidence="1 2" key="2">
    <citation type="submission" date="2020-07" db="EMBL/GenBank/DDBJ databases">
        <title>Genome assembly of wild tea tree DASZ reveals pedigree and selection history of tea varieties.</title>
        <authorList>
            <person name="Zhang W."/>
        </authorList>
    </citation>
    <scope>NUCLEOTIDE SEQUENCE [LARGE SCALE GENOMIC DNA]</scope>
    <source>
        <strain evidence="2">cv. G240</strain>
        <tissue evidence="1">Leaf</tissue>
    </source>
</reference>
<accession>A0A7J7GBC0</accession>
<keyword evidence="2" id="KW-1185">Reference proteome</keyword>
<dbReference type="Proteomes" id="UP000593564">
    <property type="component" value="Unassembled WGS sequence"/>
</dbReference>